<reference evidence="1" key="1">
    <citation type="journal article" date="2014" name="Front. Microbiol.">
        <title>High frequency of phylogenetically diverse reductive dehalogenase-homologous genes in deep subseafloor sedimentary metagenomes.</title>
        <authorList>
            <person name="Kawai M."/>
            <person name="Futagami T."/>
            <person name="Toyoda A."/>
            <person name="Takaki Y."/>
            <person name="Nishi S."/>
            <person name="Hori S."/>
            <person name="Arai W."/>
            <person name="Tsubouchi T."/>
            <person name="Morono Y."/>
            <person name="Uchiyama I."/>
            <person name="Ito T."/>
            <person name="Fujiyama A."/>
            <person name="Inagaki F."/>
            <person name="Takami H."/>
        </authorList>
    </citation>
    <scope>NUCLEOTIDE SEQUENCE</scope>
    <source>
        <strain evidence="1">Expedition CK06-06</strain>
    </source>
</reference>
<organism evidence="1">
    <name type="scientific">marine sediment metagenome</name>
    <dbReference type="NCBI Taxonomy" id="412755"/>
    <lineage>
        <taxon>unclassified sequences</taxon>
        <taxon>metagenomes</taxon>
        <taxon>ecological metagenomes</taxon>
    </lineage>
</organism>
<name>X1SHX7_9ZZZZ</name>
<evidence type="ECO:0000313" key="1">
    <source>
        <dbReference type="EMBL" id="GAI78761.1"/>
    </source>
</evidence>
<dbReference type="EMBL" id="BARW01009302">
    <property type="protein sequence ID" value="GAI78761.1"/>
    <property type="molecule type" value="Genomic_DNA"/>
</dbReference>
<gene>
    <name evidence="1" type="ORF">S12H4_18757</name>
</gene>
<protein>
    <submittedName>
        <fullName evidence="1">Uncharacterized protein</fullName>
    </submittedName>
</protein>
<dbReference type="AlphaFoldDB" id="X1SHX7"/>
<comment type="caution">
    <text evidence="1">The sequence shown here is derived from an EMBL/GenBank/DDBJ whole genome shotgun (WGS) entry which is preliminary data.</text>
</comment>
<proteinExistence type="predicted"/>
<accession>X1SHX7</accession>
<sequence>MTWLREQYNMNLGDTRTKGVDMATIKLVVVTELRKPTRSILAGKAPFFVGQGDTDLVCGSCGSILAEGIVNGQIRDLILKCPECGEYCEQTLLPTFPEVQVIRLSAGYFDFSTLSTPIKCPPDVAVIGTELSVP</sequence>